<reference evidence="7" key="1">
    <citation type="submission" date="2022-07" db="EMBL/GenBank/DDBJ databases">
        <title>Isolation, identification, and degradation of a PFOSA degrading strain from sewage treatment plant.</title>
        <authorList>
            <person name="Zhang L."/>
            <person name="Huo Y."/>
        </authorList>
    </citation>
    <scope>NUCLEOTIDE SEQUENCE</scope>
    <source>
        <strain evidence="7">C1</strain>
    </source>
</reference>
<keyword evidence="4 6" id="KW-1133">Transmembrane helix</keyword>
<feature type="transmembrane region" description="Helical" evidence="6">
    <location>
        <begin position="292"/>
        <end position="316"/>
    </location>
</feature>
<dbReference type="Pfam" id="PF03706">
    <property type="entry name" value="LPG_synthase_TM"/>
    <property type="match status" value="1"/>
</dbReference>
<feature type="transmembrane region" description="Helical" evidence="6">
    <location>
        <begin position="215"/>
        <end position="237"/>
    </location>
</feature>
<keyword evidence="2" id="KW-1003">Cell membrane</keyword>
<dbReference type="Proteomes" id="UP001059844">
    <property type="component" value="Chromosome"/>
</dbReference>
<organism evidence="7 8">
    <name type="scientific">Flavobacterium cerinum</name>
    <dbReference type="NCBI Taxonomy" id="2502784"/>
    <lineage>
        <taxon>Bacteria</taxon>
        <taxon>Pseudomonadati</taxon>
        <taxon>Bacteroidota</taxon>
        <taxon>Flavobacteriia</taxon>
        <taxon>Flavobacteriales</taxon>
        <taxon>Flavobacteriaceae</taxon>
        <taxon>Flavobacterium</taxon>
    </lineage>
</organism>
<proteinExistence type="predicted"/>
<protein>
    <submittedName>
        <fullName evidence="7">Flippase-like domain-containing protein</fullName>
    </submittedName>
</protein>
<gene>
    <name evidence="7" type="ORF">NOX80_04480</name>
</gene>
<feature type="transmembrane region" description="Helical" evidence="6">
    <location>
        <begin position="7"/>
        <end position="26"/>
    </location>
</feature>
<dbReference type="InterPro" id="IPR022791">
    <property type="entry name" value="L-PG_synthase/AglD"/>
</dbReference>
<feature type="transmembrane region" description="Helical" evidence="6">
    <location>
        <begin position="163"/>
        <end position="183"/>
    </location>
</feature>
<evidence type="ECO:0000256" key="1">
    <source>
        <dbReference type="ARBA" id="ARBA00004651"/>
    </source>
</evidence>
<feature type="transmembrane region" description="Helical" evidence="6">
    <location>
        <begin position="243"/>
        <end position="261"/>
    </location>
</feature>
<name>A0ABY5IYB5_9FLAO</name>
<dbReference type="EMBL" id="CP101751">
    <property type="protein sequence ID" value="UUC46461.1"/>
    <property type="molecule type" value="Genomic_DNA"/>
</dbReference>
<evidence type="ECO:0000313" key="7">
    <source>
        <dbReference type="EMBL" id="UUC46461.1"/>
    </source>
</evidence>
<accession>A0ABY5IYB5</accession>
<evidence type="ECO:0000256" key="4">
    <source>
        <dbReference type="ARBA" id="ARBA00022989"/>
    </source>
</evidence>
<feature type="transmembrane region" description="Helical" evidence="6">
    <location>
        <begin position="46"/>
        <end position="65"/>
    </location>
</feature>
<dbReference type="PANTHER" id="PTHR39087">
    <property type="entry name" value="UPF0104 MEMBRANE PROTEIN MJ1595"/>
    <property type="match status" value="1"/>
</dbReference>
<keyword evidence="5 6" id="KW-0472">Membrane</keyword>
<keyword evidence="3 6" id="KW-0812">Transmembrane</keyword>
<comment type="subcellular location">
    <subcellularLocation>
        <location evidence="1">Cell membrane</location>
        <topology evidence="1">Multi-pass membrane protein</topology>
    </subcellularLocation>
</comment>
<feature type="transmembrane region" description="Helical" evidence="6">
    <location>
        <begin position="129"/>
        <end position="147"/>
    </location>
</feature>
<evidence type="ECO:0000256" key="5">
    <source>
        <dbReference type="ARBA" id="ARBA00023136"/>
    </source>
</evidence>
<evidence type="ECO:0000256" key="2">
    <source>
        <dbReference type="ARBA" id="ARBA00022475"/>
    </source>
</evidence>
<evidence type="ECO:0000256" key="3">
    <source>
        <dbReference type="ARBA" id="ARBA00022692"/>
    </source>
</evidence>
<sequence length="320" mass="36095">MKEKFKKIISIVLPLLLGVFLVYYAFNKFTPEQLDEMKSYFRNANYNYILISTFFSLVSLVARGYRWRYSLEHMGYFSPFKTNLAAVCIGYLMNLTIPRSGEVSRALVVKKYNNVPFDKAFGSIIAERVIDLVILLALMVTALLLQFDYLKTFLTQKIPVQKLIMLGVTGVAGLIIITLLFLYSKWKPILIIKQKISGLIEGVLSVFQMPNKWAFLAYTALIWIGYVLTFYFAIFAIKETSTIGFGVVVTAFVVGSLAISFTNGGFGAFPLLISEILLLYSVPETAGTTFGWILWTSQTGLIILMGLLSFLLLPLLHRNK</sequence>
<evidence type="ECO:0000256" key="6">
    <source>
        <dbReference type="SAM" id="Phobius"/>
    </source>
</evidence>
<dbReference type="PANTHER" id="PTHR39087:SF2">
    <property type="entry name" value="UPF0104 MEMBRANE PROTEIN MJ1595"/>
    <property type="match status" value="1"/>
</dbReference>
<dbReference type="RefSeq" id="WP_256552125.1">
    <property type="nucleotide sequence ID" value="NZ_CP101751.1"/>
</dbReference>
<keyword evidence="8" id="KW-1185">Reference proteome</keyword>
<evidence type="ECO:0000313" key="8">
    <source>
        <dbReference type="Proteomes" id="UP001059844"/>
    </source>
</evidence>